<organism evidence="4">
    <name type="scientific">Selaginella moellendorffii</name>
    <name type="common">Spikemoss</name>
    <dbReference type="NCBI Taxonomy" id="88036"/>
    <lineage>
        <taxon>Eukaryota</taxon>
        <taxon>Viridiplantae</taxon>
        <taxon>Streptophyta</taxon>
        <taxon>Embryophyta</taxon>
        <taxon>Tracheophyta</taxon>
        <taxon>Lycopodiopsida</taxon>
        <taxon>Selaginellales</taxon>
        <taxon>Selaginellaceae</taxon>
        <taxon>Selaginella</taxon>
    </lineage>
</organism>
<dbReference type="EMBL" id="GL377630">
    <property type="protein sequence ID" value="EFJ13843.1"/>
    <property type="molecule type" value="Genomic_DNA"/>
</dbReference>
<evidence type="ECO:0000256" key="1">
    <source>
        <dbReference type="SAM" id="MobiDB-lite"/>
    </source>
</evidence>
<feature type="compositionally biased region" description="Low complexity" evidence="1">
    <location>
        <begin position="415"/>
        <end position="432"/>
    </location>
</feature>
<evidence type="ECO:0000313" key="3">
    <source>
        <dbReference type="EMBL" id="EFJ13843.1"/>
    </source>
</evidence>
<feature type="region of interest" description="Disordered" evidence="1">
    <location>
        <begin position="397"/>
        <end position="438"/>
    </location>
</feature>
<dbReference type="Gramene" id="EFJ13843">
    <property type="protein sequence ID" value="EFJ13843"/>
    <property type="gene ID" value="SELMODRAFT_424095"/>
</dbReference>
<dbReference type="HOGENOM" id="CLU_697174_0_0_1"/>
<dbReference type="AlphaFoldDB" id="D8SNS8"/>
<dbReference type="PANTHER" id="PTHR37096:SF1">
    <property type="entry name" value="AAA+ ATPASE DOMAIN-CONTAINING PROTEIN"/>
    <property type="match status" value="1"/>
</dbReference>
<evidence type="ECO:0000313" key="4">
    <source>
        <dbReference type="Proteomes" id="UP000001514"/>
    </source>
</evidence>
<dbReference type="InterPro" id="IPR027417">
    <property type="entry name" value="P-loop_NTPase"/>
</dbReference>
<accession>D8SNS8</accession>
<dbReference type="InterPro" id="IPR051667">
    <property type="entry name" value="Archaeal_ATPase_domain"/>
</dbReference>
<dbReference type="Proteomes" id="UP000001514">
    <property type="component" value="Unassembled WGS sequence"/>
</dbReference>
<dbReference type="GO" id="GO:0005524">
    <property type="term" value="F:ATP binding"/>
    <property type="evidence" value="ECO:0007669"/>
    <property type="project" value="InterPro"/>
</dbReference>
<feature type="compositionally biased region" description="Acidic residues" evidence="1">
    <location>
        <begin position="402"/>
        <end position="414"/>
    </location>
</feature>
<gene>
    <name evidence="3" type="ORF">SELMODRAFT_424095</name>
</gene>
<dbReference type="InParanoid" id="D8SNS8"/>
<feature type="domain" description="ATPase" evidence="2">
    <location>
        <begin position="24"/>
        <end position="283"/>
    </location>
</feature>
<dbReference type="SUPFAM" id="SSF52540">
    <property type="entry name" value="P-loop containing nucleoside triphosphate hydrolases"/>
    <property type="match status" value="1"/>
</dbReference>
<name>D8SNS8_SELML</name>
<proteinExistence type="predicted"/>
<dbReference type="KEGG" id="smo:SELMODRAFT_424095"/>
<sequence length="438" mass="49087">MALAHRSWSKVAAGKLKRPPLELYHRKEELKRLDSALRPCRDGEPAALLLLLGPKESGKTTLVQEYRKRQELGEFEGMSLYVDMHRKVNSGERFARTMWESLGSSLKLTSWGATVEQREFSWHPVLEIPSLERWKAKGDECSLGQVMQGLEVFCEKWKNLKGGGRPTIFVDEANSLAQWNECHYTRGDNDVVEVLRGFVRMSLEGWANVVLVSSDDLFKRWLARQEPMSGRHLEVANLTPLSAKDAREFLFGMLDEKIKGETKRMWSDIYAHYGGETLKLLKLQRALNSAGPKGIRETWNRLKESELADAREAIANPPTNWVAAWKTVVKELGKARDGIVSYSDLVGKVGVTSLDAIISSGLVHYRSCGQWGHADLGSSDREWPIVMPKNKAMHLVMKEMDANEEEEEASDDSSIDGSSSSSSDSFSCSSDASDCDSS</sequence>
<dbReference type="PANTHER" id="PTHR37096">
    <property type="entry name" value="YALI0E33429P"/>
    <property type="match status" value="1"/>
</dbReference>
<keyword evidence="4" id="KW-1185">Reference proteome</keyword>
<reference evidence="3 4" key="1">
    <citation type="journal article" date="2011" name="Science">
        <title>The Selaginella genome identifies genetic changes associated with the evolution of vascular plants.</title>
        <authorList>
            <person name="Banks J.A."/>
            <person name="Nishiyama T."/>
            <person name="Hasebe M."/>
            <person name="Bowman J.L."/>
            <person name="Gribskov M."/>
            <person name="dePamphilis C."/>
            <person name="Albert V.A."/>
            <person name="Aono N."/>
            <person name="Aoyama T."/>
            <person name="Ambrose B.A."/>
            <person name="Ashton N.W."/>
            <person name="Axtell M.J."/>
            <person name="Barker E."/>
            <person name="Barker M.S."/>
            <person name="Bennetzen J.L."/>
            <person name="Bonawitz N.D."/>
            <person name="Chapple C."/>
            <person name="Cheng C."/>
            <person name="Correa L.G."/>
            <person name="Dacre M."/>
            <person name="DeBarry J."/>
            <person name="Dreyer I."/>
            <person name="Elias M."/>
            <person name="Engstrom E.M."/>
            <person name="Estelle M."/>
            <person name="Feng L."/>
            <person name="Finet C."/>
            <person name="Floyd S.K."/>
            <person name="Frommer W.B."/>
            <person name="Fujita T."/>
            <person name="Gramzow L."/>
            <person name="Gutensohn M."/>
            <person name="Harholt J."/>
            <person name="Hattori M."/>
            <person name="Heyl A."/>
            <person name="Hirai T."/>
            <person name="Hiwatashi Y."/>
            <person name="Ishikawa M."/>
            <person name="Iwata M."/>
            <person name="Karol K.G."/>
            <person name="Koehler B."/>
            <person name="Kolukisaoglu U."/>
            <person name="Kubo M."/>
            <person name="Kurata T."/>
            <person name="Lalonde S."/>
            <person name="Li K."/>
            <person name="Li Y."/>
            <person name="Litt A."/>
            <person name="Lyons E."/>
            <person name="Manning G."/>
            <person name="Maruyama T."/>
            <person name="Michael T.P."/>
            <person name="Mikami K."/>
            <person name="Miyazaki S."/>
            <person name="Morinaga S."/>
            <person name="Murata T."/>
            <person name="Mueller-Roeber B."/>
            <person name="Nelson D.R."/>
            <person name="Obara M."/>
            <person name="Oguri Y."/>
            <person name="Olmstead R.G."/>
            <person name="Onodera N."/>
            <person name="Petersen B.L."/>
            <person name="Pils B."/>
            <person name="Prigge M."/>
            <person name="Rensing S.A."/>
            <person name="Riano-Pachon D.M."/>
            <person name="Roberts A.W."/>
            <person name="Sato Y."/>
            <person name="Scheller H.V."/>
            <person name="Schulz B."/>
            <person name="Schulz C."/>
            <person name="Shakirov E.V."/>
            <person name="Shibagaki N."/>
            <person name="Shinohara N."/>
            <person name="Shippen D.E."/>
            <person name="Soerensen I."/>
            <person name="Sotooka R."/>
            <person name="Sugimoto N."/>
            <person name="Sugita M."/>
            <person name="Sumikawa N."/>
            <person name="Tanurdzic M."/>
            <person name="Theissen G."/>
            <person name="Ulvskov P."/>
            <person name="Wakazuki S."/>
            <person name="Weng J.K."/>
            <person name="Willats W.W."/>
            <person name="Wipf D."/>
            <person name="Wolf P.G."/>
            <person name="Yang L."/>
            <person name="Zimmer A.D."/>
            <person name="Zhu Q."/>
            <person name="Mitros T."/>
            <person name="Hellsten U."/>
            <person name="Loque D."/>
            <person name="Otillar R."/>
            <person name="Salamov A."/>
            <person name="Schmutz J."/>
            <person name="Shapiro H."/>
            <person name="Lindquist E."/>
            <person name="Lucas S."/>
            <person name="Rokhsar D."/>
            <person name="Grigoriev I.V."/>
        </authorList>
    </citation>
    <scope>NUCLEOTIDE SEQUENCE [LARGE SCALE GENOMIC DNA]</scope>
</reference>
<dbReference type="Pfam" id="PF01637">
    <property type="entry name" value="ATPase_2"/>
    <property type="match status" value="1"/>
</dbReference>
<dbReference type="InterPro" id="IPR011579">
    <property type="entry name" value="ATPase_dom"/>
</dbReference>
<evidence type="ECO:0000259" key="2">
    <source>
        <dbReference type="Pfam" id="PF01637"/>
    </source>
</evidence>
<protein>
    <recommendedName>
        <fullName evidence="2">ATPase domain-containing protein</fullName>
    </recommendedName>
</protein>
<dbReference type="Gene3D" id="3.40.50.300">
    <property type="entry name" value="P-loop containing nucleotide triphosphate hydrolases"/>
    <property type="match status" value="1"/>
</dbReference>